<protein>
    <recommendedName>
        <fullName evidence="2">Legionaminic acid biosynthesis protein PtmG</fullName>
    </recommendedName>
</protein>
<organism evidence="1">
    <name type="scientific">hydrothermal vent metagenome</name>
    <dbReference type="NCBI Taxonomy" id="652676"/>
    <lineage>
        <taxon>unclassified sequences</taxon>
        <taxon>metagenomes</taxon>
        <taxon>ecological metagenomes</taxon>
    </lineage>
</organism>
<dbReference type="EMBL" id="UOGI01000129">
    <property type="protein sequence ID" value="VAX32124.1"/>
    <property type="molecule type" value="Genomic_DNA"/>
</dbReference>
<dbReference type="InterPro" id="IPR014729">
    <property type="entry name" value="Rossmann-like_a/b/a_fold"/>
</dbReference>
<name>A0A3B1D7L0_9ZZZZ</name>
<dbReference type="Gene3D" id="3.40.50.620">
    <property type="entry name" value="HUPs"/>
    <property type="match status" value="1"/>
</dbReference>
<evidence type="ECO:0008006" key="2">
    <source>
        <dbReference type="Google" id="ProtNLM"/>
    </source>
</evidence>
<dbReference type="AlphaFoldDB" id="A0A3B1D7L0"/>
<dbReference type="PANTHER" id="PTHR43169">
    <property type="entry name" value="EXSB FAMILY PROTEIN"/>
    <property type="match status" value="1"/>
</dbReference>
<dbReference type="PANTHER" id="PTHR43169:SF3">
    <property type="entry name" value="ATPASE, PP-LOOP SUPERFAMILY-RELATED"/>
    <property type="match status" value="1"/>
</dbReference>
<sequence length="330" mass="37683">MKICSKCVLPETFPGIRFNGEGVCNYCLNSGSMERLNSEKAKYRQKFEDLIARCSKGSGYDCLVCFSGGKDSTYTLDLLKNRYGLRILAVTMDNGFISPVAMDNIRRMVEGIGVDHLFFKPRFDLLKQIFARAATEVFYSGKTLQRASTICTSCISIVKFTALRIAIEQEIPFVGYGWSPGQAPVQSSVMRTNPSLIRAAQKSIQGPLVERFGHDVDVYFLEEHHFKKTDFFPYNVHPLAFLEYNETRIYKRLGELGWVRPEDTDPNSTNCLLNTYANYVHQQQFGYNPYAFEIAKMVREGIMSREEGLCRFKDPPQSEQLDILRQRLGI</sequence>
<accession>A0A3B1D7L0</accession>
<reference evidence="1" key="1">
    <citation type="submission" date="2018-06" db="EMBL/GenBank/DDBJ databases">
        <authorList>
            <person name="Zhirakovskaya E."/>
        </authorList>
    </citation>
    <scope>NUCLEOTIDE SEQUENCE</scope>
</reference>
<dbReference type="InterPro" id="IPR052188">
    <property type="entry name" value="Ni-pincer_cofactor_biosynth"/>
</dbReference>
<gene>
    <name evidence="1" type="ORF">MNBD_NITROSPIRAE03-1251</name>
</gene>
<evidence type="ECO:0000313" key="1">
    <source>
        <dbReference type="EMBL" id="VAX32124.1"/>
    </source>
</evidence>
<proteinExistence type="predicted"/>
<dbReference type="SUPFAM" id="SSF52402">
    <property type="entry name" value="Adenine nucleotide alpha hydrolases-like"/>
    <property type="match status" value="1"/>
</dbReference>